<dbReference type="EMBL" id="LEKV01002349">
    <property type="protein sequence ID" value="KVI03473.1"/>
    <property type="molecule type" value="Genomic_DNA"/>
</dbReference>
<dbReference type="Pfam" id="PF07145">
    <property type="entry name" value="PAM2"/>
    <property type="match status" value="1"/>
</dbReference>
<reference evidence="2 3" key="1">
    <citation type="journal article" date="2016" name="Sci. Rep.">
        <title>The genome sequence of the outbreeding globe artichoke constructed de novo incorporating a phase-aware low-pass sequencing strategy of F1 progeny.</title>
        <authorList>
            <person name="Scaglione D."/>
            <person name="Reyes-Chin-Wo S."/>
            <person name="Acquadro A."/>
            <person name="Froenicke L."/>
            <person name="Portis E."/>
            <person name="Beitel C."/>
            <person name="Tirone M."/>
            <person name="Mauro R."/>
            <person name="Lo Monaco A."/>
            <person name="Mauromicale G."/>
            <person name="Faccioli P."/>
            <person name="Cattivelli L."/>
            <person name="Rieseberg L."/>
            <person name="Michelmore R."/>
            <person name="Lanteri S."/>
        </authorList>
    </citation>
    <scope>NUCLEOTIDE SEQUENCE [LARGE SCALE GENOMIC DNA]</scope>
    <source>
        <strain evidence="2">2C</strain>
    </source>
</reference>
<dbReference type="STRING" id="59895.A0A103Y6K7"/>
<keyword evidence="3" id="KW-1185">Reference proteome</keyword>
<accession>A0A103Y6K7</accession>
<evidence type="ECO:0000313" key="2">
    <source>
        <dbReference type="EMBL" id="KVI03473.1"/>
    </source>
</evidence>
<gene>
    <name evidence="2" type="ORF">Ccrd_018221</name>
</gene>
<dbReference type="PANTHER" id="PTHR33790">
    <property type="entry name" value="OS05G0344200 PROTEIN"/>
    <property type="match status" value="1"/>
</dbReference>
<dbReference type="Gramene" id="KVI03473">
    <property type="protein sequence ID" value="KVI03473"/>
    <property type="gene ID" value="Ccrd_018221"/>
</dbReference>
<sequence length="171" mass="19429">MTLVSGHTSTLNPNAPLFVPAAVRQVEDFSPEWWDLVTTSTWFHDYWLSQQQGEGGFFGNTEDDFDFPDVADLLPDSIDTDEETLTMESQYEQFLLSSEMDRINAYSTSTLKQMPTNGMEMGPEGLIRSLSLSKSMQQRGPKSPVEIARYWEKPAKTVSPKSRAQRIQQPR</sequence>
<dbReference type="OMA" id="GPPKYFE"/>
<evidence type="ECO:0000313" key="3">
    <source>
        <dbReference type="Proteomes" id="UP000243975"/>
    </source>
</evidence>
<organism evidence="2 3">
    <name type="scientific">Cynara cardunculus var. scolymus</name>
    <name type="common">Globe artichoke</name>
    <name type="synonym">Cynara scolymus</name>
    <dbReference type="NCBI Taxonomy" id="59895"/>
    <lineage>
        <taxon>Eukaryota</taxon>
        <taxon>Viridiplantae</taxon>
        <taxon>Streptophyta</taxon>
        <taxon>Embryophyta</taxon>
        <taxon>Tracheophyta</taxon>
        <taxon>Spermatophyta</taxon>
        <taxon>Magnoliopsida</taxon>
        <taxon>eudicotyledons</taxon>
        <taxon>Gunneridae</taxon>
        <taxon>Pentapetalae</taxon>
        <taxon>asterids</taxon>
        <taxon>campanulids</taxon>
        <taxon>Asterales</taxon>
        <taxon>Asteraceae</taxon>
        <taxon>Carduoideae</taxon>
        <taxon>Cardueae</taxon>
        <taxon>Carduinae</taxon>
        <taxon>Cynara</taxon>
    </lineage>
</organism>
<dbReference type="GO" id="GO:0009644">
    <property type="term" value="P:response to high light intensity"/>
    <property type="evidence" value="ECO:0007669"/>
    <property type="project" value="EnsemblPlants"/>
</dbReference>
<dbReference type="GO" id="GO:0009617">
    <property type="term" value="P:response to bacterium"/>
    <property type="evidence" value="ECO:0007669"/>
    <property type="project" value="EnsemblPlants"/>
</dbReference>
<proteinExistence type="predicted"/>
<protein>
    <submittedName>
        <fullName evidence="2">Ataxin-2, C-terminal</fullName>
    </submittedName>
</protein>
<evidence type="ECO:0000256" key="1">
    <source>
        <dbReference type="SAM" id="MobiDB-lite"/>
    </source>
</evidence>
<dbReference type="InterPro" id="IPR009818">
    <property type="entry name" value="PAM2_motif"/>
</dbReference>
<comment type="caution">
    <text evidence="2">The sequence shown here is derived from an EMBL/GenBank/DDBJ whole genome shotgun (WGS) entry which is preliminary data.</text>
</comment>
<dbReference type="Proteomes" id="UP000243975">
    <property type="component" value="Unassembled WGS sequence"/>
</dbReference>
<dbReference type="InterPro" id="IPR040414">
    <property type="entry name" value="CID1/CID2"/>
</dbReference>
<dbReference type="PANTHER" id="PTHR33790:SF10">
    <property type="entry name" value="PROTEIN EARLY RESPONSIVE TO DEHYDRATION 15"/>
    <property type="match status" value="1"/>
</dbReference>
<name>A0A103Y6K7_CYNCS</name>
<dbReference type="OrthoDB" id="628205at2759"/>
<dbReference type="GO" id="GO:0010196">
    <property type="term" value="P:nonphotochemical quenching"/>
    <property type="evidence" value="ECO:0007669"/>
    <property type="project" value="EnsemblPlants"/>
</dbReference>
<dbReference type="AlphaFoldDB" id="A0A103Y6K7"/>
<feature type="region of interest" description="Disordered" evidence="1">
    <location>
        <begin position="151"/>
        <end position="171"/>
    </location>
</feature>
<feature type="compositionally biased region" description="Polar residues" evidence="1">
    <location>
        <begin position="159"/>
        <end position="171"/>
    </location>
</feature>